<dbReference type="AlphaFoldDB" id="A0A8S9XMP0"/>
<name>A0A8S9XMP0_APOLU</name>
<protein>
    <submittedName>
        <fullName evidence="1">Uncharacterized protein</fullName>
    </submittedName>
</protein>
<keyword evidence="2" id="KW-1185">Reference proteome</keyword>
<dbReference type="EMBL" id="WIXP02000005">
    <property type="protein sequence ID" value="KAF6210213.1"/>
    <property type="molecule type" value="Genomic_DNA"/>
</dbReference>
<accession>A0A8S9XMP0</accession>
<dbReference type="OrthoDB" id="414730at2759"/>
<evidence type="ECO:0000313" key="1">
    <source>
        <dbReference type="EMBL" id="KAF6210213.1"/>
    </source>
</evidence>
<sequence>MEVAMPLERLSLSVSSSVLKSVYYALFESQLQYGTTVLLWGNSGGAARVLKLQKAAVRILGQRAPRTPCRPLFARLGLRTLPDLLAEALVVRVRLNEGNFARQSEVHDHDTRHSGDLVTSRHRLALTQKRSPDYLGVRLFNHLPKDVRALPLRRFKVVVKAWLVVLTPYSLDEVFRNPFP</sequence>
<proteinExistence type="predicted"/>
<evidence type="ECO:0000313" key="2">
    <source>
        <dbReference type="Proteomes" id="UP000466442"/>
    </source>
</evidence>
<organism evidence="1 2">
    <name type="scientific">Apolygus lucorum</name>
    <name type="common">Small green plant bug</name>
    <name type="synonym">Lygocoris lucorum</name>
    <dbReference type="NCBI Taxonomy" id="248454"/>
    <lineage>
        <taxon>Eukaryota</taxon>
        <taxon>Metazoa</taxon>
        <taxon>Ecdysozoa</taxon>
        <taxon>Arthropoda</taxon>
        <taxon>Hexapoda</taxon>
        <taxon>Insecta</taxon>
        <taxon>Pterygota</taxon>
        <taxon>Neoptera</taxon>
        <taxon>Paraneoptera</taxon>
        <taxon>Hemiptera</taxon>
        <taxon>Heteroptera</taxon>
        <taxon>Panheteroptera</taxon>
        <taxon>Cimicomorpha</taxon>
        <taxon>Miridae</taxon>
        <taxon>Mirini</taxon>
        <taxon>Apolygus</taxon>
    </lineage>
</organism>
<gene>
    <name evidence="1" type="ORF">GE061_013316</name>
</gene>
<reference evidence="1" key="1">
    <citation type="journal article" date="2021" name="Mol. Ecol. Resour.">
        <title>Apolygus lucorum genome provides insights into omnivorousness and mesophyll feeding.</title>
        <authorList>
            <person name="Liu Y."/>
            <person name="Liu H."/>
            <person name="Wang H."/>
            <person name="Huang T."/>
            <person name="Liu B."/>
            <person name="Yang B."/>
            <person name="Yin L."/>
            <person name="Li B."/>
            <person name="Zhang Y."/>
            <person name="Zhang S."/>
            <person name="Jiang F."/>
            <person name="Zhang X."/>
            <person name="Ren Y."/>
            <person name="Wang B."/>
            <person name="Wang S."/>
            <person name="Lu Y."/>
            <person name="Wu K."/>
            <person name="Fan W."/>
            <person name="Wang G."/>
        </authorList>
    </citation>
    <scope>NUCLEOTIDE SEQUENCE</scope>
    <source>
        <strain evidence="1">12Hb</strain>
    </source>
</reference>
<comment type="caution">
    <text evidence="1">The sequence shown here is derived from an EMBL/GenBank/DDBJ whole genome shotgun (WGS) entry which is preliminary data.</text>
</comment>
<dbReference type="Proteomes" id="UP000466442">
    <property type="component" value="Linkage Group LG5"/>
</dbReference>